<dbReference type="GO" id="GO:0005680">
    <property type="term" value="C:anaphase-promoting complex"/>
    <property type="evidence" value="ECO:0007669"/>
    <property type="project" value="TreeGrafter"/>
</dbReference>
<name>A0AAW2JZ20_SESRA</name>
<dbReference type="SUPFAM" id="SSF48452">
    <property type="entry name" value="TPR-like"/>
    <property type="match status" value="1"/>
</dbReference>
<dbReference type="InterPro" id="IPR011990">
    <property type="entry name" value="TPR-like_helical_dom_sf"/>
</dbReference>
<dbReference type="AlphaFoldDB" id="A0AAW2JZ20"/>
<dbReference type="PANTHER" id="PTHR12558:SF10">
    <property type="entry name" value="CELL DIVISION CYCLE PROTEIN 23 HOMOLOG"/>
    <property type="match status" value="1"/>
</dbReference>
<sequence>MGHEYIEMKNTSTAVDAYRQAVDINPCDYRAWYGLGLGQAYEMMGMPFYALPYSKKSVFLQPNDSRLWIAMTQCFETEQLHMLEEAIKCYK</sequence>
<evidence type="ECO:0000313" key="3">
    <source>
        <dbReference type="EMBL" id="KAL0298960.1"/>
    </source>
</evidence>
<comment type="caution">
    <text evidence="3">The sequence shown here is derived from an EMBL/GenBank/DDBJ whole genome shotgun (WGS) entry which is preliminary data.</text>
</comment>
<dbReference type="EMBL" id="JACGWJ010000031">
    <property type="protein sequence ID" value="KAL0298960.1"/>
    <property type="molecule type" value="Genomic_DNA"/>
</dbReference>
<dbReference type="GO" id="GO:0016567">
    <property type="term" value="P:protein ubiquitination"/>
    <property type="evidence" value="ECO:0007669"/>
    <property type="project" value="TreeGrafter"/>
</dbReference>
<feature type="repeat" description="TPR" evidence="2">
    <location>
        <begin position="1"/>
        <end position="28"/>
    </location>
</feature>
<organism evidence="3">
    <name type="scientific">Sesamum radiatum</name>
    <name type="common">Black benniseed</name>
    <dbReference type="NCBI Taxonomy" id="300843"/>
    <lineage>
        <taxon>Eukaryota</taxon>
        <taxon>Viridiplantae</taxon>
        <taxon>Streptophyta</taxon>
        <taxon>Embryophyta</taxon>
        <taxon>Tracheophyta</taxon>
        <taxon>Spermatophyta</taxon>
        <taxon>Magnoliopsida</taxon>
        <taxon>eudicotyledons</taxon>
        <taxon>Gunneridae</taxon>
        <taxon>Pentapetalae</taxon>
        <taxon>asterids</taxon>
        <taxon>lamiids</taxon>
        <taxon>Lamiales</taxon>
        <taxon>Pedaliaceae</taxon>
        <taxon>Sesamum</taxon>
    </lineage>
</organism>
<accession>A0AAW2JZ20</accession>
<dbReference type="GO" id="GO:0045842">
    <property type="term" value="P:positive regulation of mitotic metaphase/anaphase transition"/>
    <property type="evidence" value="ECO:0007669"/>
    <property type="project" value="TreeGrafter"/>
</dbReference>
<dbReference type="PROSITE" id="PS50005">
    <property type="entry name" value="TPR"/>
    <property type="match status" value="1"/>
</dbReference>
<dbReference type="GO" id="GO:0031145">
    <property type="term" value="P:anaphase-promoting complex-dependent catabolic process"/>
    <property type="evidence" value="ECO:0007669"/>
    <property type="project" value="TreeGrafter"/>
</dbReference>
<reference evidence="3" key="1">
    <citation type="submission" date="2020-06" db="EMBL/GenBank/DDBJ databases">
        <authorList>
            <person name="Li T."/>
            <person name="Hu X."/>
            <person name="Zhang T."/>
            <person name="Song X."/>
            <person name="Zhang H."/>
            <person name="Dai N."/>
            <person name="Sheng W."/>
            <person name="Hou X."/>
            <person name="Wei L."/>
        </authorList>
    </citation>
    <scope>NUCLEOTIDE SEQUENCE</scope>
    <source>
        <strain evidence="3">G02</strain>
        <tissue evidence="3">Leaf</tissue>
    </source>
</reference>
<evidence type="ECO:0000256" key="2">
    <source>
        <dbReference type="PROSITE-ProRule" id="PRU00339"/>
    </source>
</evidence>
<proteinExistence type="predicted"/>
<dbReference type="PANTHER" id="PTHR12558">
    <property type="entry name" value="CELL DIVISION CYCLE 16,23,27"/>
    <property type="match status" value="1"/>
</dbReference>
<evidence type="ECO:0008006" key="4">
    <source>
        <dbReference type="Google" id="ProtNLM"/>
    </source>
</evidence>
<dbReference type="InterPro" id="IPR019734">
    <property type="entry name" value="TPR_rpt"/>
</dbReference>
<reference evidence="3" key="2">
    <citation type="journal article" date="2024" name="Plant">
        <title>Genomic evolution and insights into agronomic trait innovations of Sesamum species.</title>
        <authorList>
            <person name="Miao H."/>
            <person name="Wang L."/>
            <person name="Qu L."/>
            <person name="Liu H."/>
            <person name="Sun Y."/>
            <person name="Le M."/>
            <person name="Wang Q."/>
            <person name="Wei S."/>
            <person name="Zheng Y."/>
            <person name="Lin W."/>
            <person name="Duan Y."/>
            <person name="Cao H."/>
            <person name="Xiong S."/>
            <person name="Wang X."/>
            <person name="Wei L."/>
            <person name="Li C."/>
            <person name="Ma Q."/>
            <person name="Ju M."/>
            <person name="Zhao R."/>
            <person name="Li G."/>
            <person name="Mu C."/>
            <person name="Tian Q."/>
            <person name="Mei H."/>
            <person name="Zhang T."/>
            <person name="Gao T."/>
            <person name="Zhang H."/>
        </authorList>
    </citation>
    <scope>NUCLEOTIDE SEQUENCE</scope>
    <source>
        <strain evidence="3">G02</strain>
    </source>
</reference>
<dbReference type="Gene3D" id="1.25.40.10">
    <property type="entry name" value="Tetratricopeptide repeat domain"/>
    <property type="match status" value="1"/>
</dbReference>
<dbReference type="GO" id="GO:0051301">
    <property type="term" value="P:cell division"/>
    <property type="evidence" value="ECO:0007669"/>
    <property type="project" value="TreeGrafter"/>
</dbReference>
<gene>
    <name evidence="3" type="ORF">Sradi_6555800</name>
</gene>
<dbReference type="Pfam" id="PF13414">
    <property type="entry name" value="TPR_11"/>
    <property type="match status" value="1"/>
</dbReference>
<protein>
    <recommendedName>
        <fullName evidence="4">Tetratricopeptide repeat protein</fullName>
    </recommendedName>
</protein>
<evidence type="ECO:0000256" key="1">
    <source>
        <dbReference type="ARBA" id="ARBA00022803"/>
    </source>
</evidence>
<keyword evidence="1 2" id="KW-0802">TPR repeat</keyword>